<name>A0A8C6GE46_MUSSI</name>
<evidence type="ECO:0000313" key="1">
    <source>
        <dbReference type="Ensembl" id="ENSMSIP00000004755.1"/>
    </source>
</evidence>
<reference evidence="1" key="2">
    <citation type="submission" date="2025-09" db="UniProtKB">
        <authorList>
            <consortium name="Ensembl"/>
        </authorList>
    </citation>
    <scope>IDENTIFICATION</scope>
</reference>
<protein>
    <submittedName>
        <fullName evidence="1">Uncharacterized protein</fullName>
    </submittedName>
</protein>
<dbReference type="Ensembl" id="ENSMSIT00000006040.1">
    <property type="protein sequence ID" value="ENSMSIP00000004755.1"/>
    <property type="gene ID" value="ENSMSIG00000004364.1"/>
</dbReference>
<dbReference type="Proteomes" id="UP000694415">
    <property type="component" value="Unplaced"/>
</dbReference>
<dbReference type="PANTHER" id="PTHR16096">
    <property type="entry name" value="MICROTUBULE-ASSOCIATED PROTEIN 11"/>
    <property type="match status" value="1"/>
</dbReference>
<reference evidence="1" key="1">
    <citation type="submission" date="2025-08" db="UniProtKB">
        <authorList>
            <consortium name="Ensembl"/>
        </authorList>
    </citation>
    <scope>IDENTIFICATION</scope>
</reference>
<organism evidence="1 2">
    <name type="scientific">Mus spicilegus</name>
    <name type="common">Mound-building mouse</name>
    <dbReference type="NCBI Taxonomy" id="10103"/>
    <lineage>
        <taxon>Eukaryota</taxon>
        <taxon>Metazoa</taxon>
        <taxon>Chordata</taxon>
        <taxon>Craniata</taxon>
        <taxon>Vertebrata</taxon>
        <taxon>Euteleostomi</taxon>
        <taxon>Mammalia</taxon>
        <taxon>Eutheria</taxon>
        <taxon>Euarchontoglires</taxon>
        <taxon>Glires</taxon>
        <taxon>Rodentia</taxon>
        <taxon>Myomorpha</taxon>
        <taxon>Muroidea</taxon>
        <taxon>Muridae</taxon>
        <taxon>Murinae</taxon>
        <taxon>Mus</taxon>
        <taxon>Mus</taxon>
    </lineage>
</organism>
<keyword evidence="2" id="KW-1185">Reference proteome</keyword>
<dbReference type="GO" id="GO:0060271">
    <property type="term" value="P:cilium assembly"/>
    <property type="evidence" value="ECO:0007669"/>
    <property type="project" value="InterPro"/>
</dbReference>
<proteinExistence type="predicted"/>
<accession>A0A8C6GE46</accession>
<dbReference type="GO" id="GO:0043014">
    <property type="term" value="F:alpha-tubulin binding"/>
    <property type="evidence" value="ECO:0007669"/>
    <property type="project" value="InterPro"/>
</dbReference>
<dbReference type="AlphaFoldDB" id="A0A8C6GE46"/>
<evidence type="ECO:0000313" key="2">
    <source>
        <dbReference type="Proteomes" id="UP000694415"/>
    </source>
</evidence>
<dbReference type="GO" id="GO:1990071">
    <property type="term" value="C:TRAPPII protein complex"/>
    <property type="evidence" value="ECO:0007669"/>
    <property type="project" value="TreeGrafter"/>
</dbReference>
<dbReference type="InterPro" id="IPR031626">
    <property type="entry name" value="TRAPPC14"/>
</dbReference>
<sequence length="163" mass="17693">MQMQCDHYCWSHGSPPPHPTPLAVPLPGTEGVGGERCPNVTIYLYLGETVHFLRVLRRRVWRLGGHGLGIPRSLDRVGELATALAVLASVSARGGLPGGKGVCVGGVLFRGCSPLLPHAPGLATSWGATTLPVEERMYPQMRYAPTHPVHWIDCPQRLPRPRL</sequence>
<dbReference type="PANTHER" id="PTHR16096:SF8">
    <property type="entry name" value="TRAFFICKING PROTEIN PARTICLE COMPLEX SUBUNIT 14"/>
    <property type="match status" value="1"/>
</dbReference>